<dbReference type="Proteomes" id="UP000034235">
    <property type="component" value="Unassembled WGS sequence"/>
</dbReference>
<dbReference type="AlphaFoldDB" id="A0A0G0MMB8"/>
<evidence type="ECO:0000256" key="2">
    <source>
        <dbReference type="ARBA" id="ARBA00022980"/>
    </source>
</evidence>
<keyword evidence="5" id="KW-0699">rRNA-binding</keyword>
<comment type="caution">
    <text evidence="7">The sequence shown here is derived from an EMBL/GenBank/DDBJ whole genome shotgun (WGS) entry which is preliminary data.</text>
</comment>
<comment type="similarity">
    <text evidence="1 5">Belongs to the universal ribosomal protein uL10 family.</text>
</comment>
<protein>
    <recommendedName>
        <fullName evidence="4 5">Large ribosomal subunit protein uL10</fullName>
    </recommendedName>
</protein>
<dbReference type="InterPro" id="IPR043141">
    <property type="entry name" value="Ribosomal_uL10-like_sf"/>
</dbReference>
<proteinExistence type="inferred from homology"/>
<dbReference type="InterPro" id="IPR022973">
    <property type="entry name" value="Ribosomal_uL10_bac"/>
</dbReference>
<dbReference type="Pfam" id="PF00466">
    <property type="entry name" value="Ribosomal_L10"/>
    <property type="match status" value="1"/>
</dbReference>
<dbReference type="SUPFAM" id="SSF160369">
    <property type="entry name" value="Ribosomal protein L10-like"/>
    <property type="match status" value="1"/>
</dbReference>
<sequence length="181" mass="19675">MPKTREQKEHSVQELTDKLAKSKSVVFTNYKGLTMGQLSGLRKSLKDLQAQLEITKNNLLKIALDSNKIDVVDQKTLEGPTATLFSFDDEITPIKALTKAFKDYGIGEVKGGLLGTEFIGAGKVQQLATLPSKDQLRGQVVGTLGSPLYGIVGVLQANLRNLVYVVDQIRKQKGGDTQVSS</sequence>
<dbReference type="InterPro" id="IPR047865">
    <property type="entry name" value="Ribosomal_uL10_bac_type"/>
</dbReference>
<evidence type="ECO:0000313" key="8">
    <source>
        <dbReference type="Proteomes" id="UP000034235"/>
    </source>
</evidence>
<accession>A0A0G0MMB8</accession>
<dbReference type="HAMAP" id="MF_00362">
    <property type="entry name" value="Ribosomal_uL10"/>
    <property type="match status" value="1"/>
</dbReference>
<dbReference type="GO" id="GO:0006412">
    <property type="term" value="P:translation"/>
    <property type="evidence" value="ECO:0007669"/>
    <property type="project" value="UniProtKB-UniRule"/>
</dbReference>
<dbReference type="PANTHER" id="PTHR11560">
    <property type="entry name" value="39S RIBOSOMAL PROTEIN L10, MITOCHONDRIAL"/>
    <property type="match status" value="1"/>
</dbReference>
<dbReference type="NCBIfam" id="NF000955">
    <property type="entry name" value="PRK00099.1-1"/>
    <property type="match status" value="1"/>
</dbReference>
<evidence type="ECO:0000256" key="5">
    <source>
        <dbReference type="HAMAP-Rule" id="MF_00362"/>
    </source>
</evidence>
<dbReference type="EMBL" id="LBUP01000007">
    <property type="protein sequence ID" value="KKQ66061.1"/>
    <property type="molecule type" value="Genomic_DNA"/>
</dbReference>
<dbReference type="Gene3D" id="3.30.70.1730">
    <property type="match status" value="1"/>
</dbReference>
<comment type="function">
    <text evidence="5">Forms part of the ribosomal stalk, playing a central role in the interaction of the ribosome with GTP-bound translation factors.</text>
</comment>
<name>A0A0G0MMB8_9BACT</name>
<evidence type="ECO:0000256" key="4">
    <source>
        <dbReference type="ARBA" id="ARBA00035202"/>
    </source>
</evidence>
<evidence type="ECO:0000256" key="1">
    <source>
        <dbReference type="ARBA" id="ARBA00008889"/>
    </source>
</evidence>
<reference evidence="7 8" key="1">
    <citation type="journal article" date="2015" name="Nature">
        <title>rRNA introns, odd ribosomes, and small enigmatic genomes across a large radiation of phyla.</title>
        <authorList>
            <person name="Brown C.T."/>
            <person name="Hug L.A."/>
            <person name="Thomas B.C."/>
            <person name="Sharon I."/>
            <person name="Castelle C.J."/>
            <person name="Singh A."/>
            <person name="Wilkins M.J."/>
            <person name="Williams K.H."/>
            <person name="Banfield J.F."/>
        </authorList>
    </citation>
    <scope>NUCLEOTIDE SEQUENCE [LARGE SCALE GENOMIC DNA]</scope>
</reference>
<keyword evidence="3 5" id="KW-0687">Ribonucleoprotein</keyword>
<gene>
    <name evidence="5" type="primary">rplJ</name>
    <name evidence="7" type="ORF">US86_C0007G0106</name>
</gene>
<keyword evidence="2 5" id="KW-0689">Ribosomal protein</keyword>
<keyword evidence="5" id="KW-0694">RNA-binding</keyword>
<dbReference type="GO" id="GO:0070180">
    <property type="term" value="F:large ribosomal subunit rRNA binding"/>
    <property type="evidence" value="ECO:0007669"/>
    <property type="project" value="UniProtKB-UniRule"/>
</dbReference>
<dbReference type="GO" id="GO:1990904">
    <property type="term" value="C:ribonucleoprotein complex"/>
    <property type="evidence" value="ECO:0007669"/>
    <property type="project" value="UniProtKB-KW"/>
</dbReference>
<dbReference type="CDD" id="cd05797">
    <property type="entry name" value="Ribosomal_L10"/>
    <property type="match status" value="1"/>
</dbReference>
<evidence type="ECO:0000256" key="6">
    <source>
        <dbReference type="SAM" id="Coils"/>
    </source>
</evidence>
<evidence type="ECO:0000313" key="7">
    <source>
        <dbReference type="EMBL" id="KKQ66061.1"/>
    </source>
</evidence>
<comment type="subunit">
    <text evidence="5">Part of the ribosomal stalk of the 50S ribosomal subunit. The N-terminus interacts with L11 and the large rRNA to form the base of the stalk. The C-terminus forms an elongated spine to which L12 dimers bind in a sequential fashion forming a multimeric L10(L12)X complex.</text>
</comment>
<dbReference type="GO" id="GO:0005840">
    <property type="term" value="C:ribosome"/>
    <property type="evidence" value="ECO:0007669"/>
    <property type="project" value="UniProtKB-KW"/>
</dbReference>
<organism evidence="7 8">
    <name type="scientific">Candidatus Daviesbacteria bacterium GW2011_GWA2_38_24</name>
    <dbReference type="NCBI Taxonomy" id="1618422"/>
    <lineage>
        <taxon>Bacteria</taxon>
        <taxon>Candidatus Daviesiibacteriota</taxon>
    </lineage>
</organism>
<feature type="coiled-coil region" evidence="6">
    <location>
        <begin position="38"/>
        <end position="65"/>
    </location>
</feature>
<dbReference type="Gene3D" id="6.10.250.290">
    <property type="match status" value="1"/>
</dbReference>
<keyword evidence="6" id="KW-0175">Coiled coil</keyword>
<dbReference type="InterPro" id="IPR001790">
    <property type="entry name" value="Ribosomal_uL10"/>
</dbReference>
<evidence type="ECO:0000256" key="3">
    <source>
        <dbReference type="ARBA" id="ARBA00023274"/>
    </source>
</evidence>